<evidence type="ECO:0000256" key="4">
    <source>
        <dbReference type="ARBA" id="ARBA00023163"/>
    </source>
</evidence>
<dbReference type="InterPro" id="IPR036390">
    <property type="entry name" value="WH_DNA-bd_sf"/>
</dbReference>
<keyword evidence="4" id="KW-0804">Transcription</keyword>
<feature type="domain" description="HTH lysR-type" evidence="6">
    <location>
        <begin position="7"/>
        <end position="64"/>
    </location>
</feature>
<keyword evidence="2" id="KW-0805">Transcription regulation</keyword>
<comment type="similarity">
    <text evidence="1">Belongs to the LysR transcriptional regulatory family.</text>
</comment>
<dbReference type="Gene3D" id="3.40.190.290">
    <property type="match status" value="1"/>
</dbReference>
<name>A0ABP7L4W0_9SPHN</name>
<comment type="caution">
    <text evidence="7">The sequence shown here is derived from an EMBL/GenBank/DDBJ whole genome shotgun (WGS) entry which is preliminary data.</text>
</comment>
<reference evidence="8" key="1">
    <citation type="journal article" date="2019" name="Int. J. Syst. Evol. Microbiol.">
        <title>The Global Catalogue of Microorganisms (GCM) 10K type strain sequencing project: providing services to taxonomists for standard genome sequencing and annotation.</title>
        <authorList>
            <consortium name="The Broad Institute Genomics Platform"/>
            <consortium name="The Broad Institute Genome Sequencing Center for Infectious Disease"/>
            <person name="Wu L."/>
            <person name="Ma J."/>
        </authorList>
    </citation>
    <scope>NUCLEOTIDE SEQUENCE [LARGE SCALE GENOMIC DNA]</scope>
    <source>
        <strain evidence="8">JCM 17543</strain>
    </source>
</reference>
<evidence type="ECO:0000256" key="1">
    <source>
        <dbReference type="ARBA" id="ARBA00009437"/>
    </source>
</evidence>
<protein>
    <submittedName>
        <fullName evidence="7">LysR family transcriptional regulator</fullName>
    </submittedName>
</protein>
<evidence type="ECO:0000313" key="7">
    <source>
        <dbReference type="EMBL" id="GAA3895019.1"/>
    </source>
</evidence>
<dbReference type="Pfam" id="PF00126">
    <property type="entry name" value="HTH_1"/>
    <property type="match status" value="1"/>
</dbReference>
<evidence type="ECO:0000256" key="3">
    <source>
        <dbReference type="ARBA" id="ARBA00023125"/>
    </source>
</evidence>
<proteinExistence type="inferred from homology"/>
<dbReference type="SUPFAM" id="SSF53850">
    <property type="entry name" value="Periplasmic binding protein-like II"/>
    <property type="match status" value="1"/>
</dbReference>
<evidence type="ECO:0000313" key="8">
    <source>
        <dbReference type="Proteomes" id="UP001500827"/>
    </source>
</evidence>
<dbReference type="SUPFAM" id="SSF46785">
    <property type="entry name" value="Winged helix' DNA-binding domain"/>
    <property type="match status" value="1"/>
</dbReference>
<dbReference type="PANTHER" id="PTHR30537:SF3">
    <property type="entry name" value="TRANSCRIPTIONAL REGULATORY PROTEIN"/>
    <property type="match status" value="1"/>
</dbReference>
<dbReference type="InterPro" id="IPR005119">
    <property type="entry name" value="LysR_subst-bd"/>
</dbReference>
<evidence type="ECO:0000256" key="2">
    <source>
        <dbReference type="ARBA" id="ARBA00023015"/>
    </source>
</evidence>
<keyword evidence="8" id="KW-1185">Reference proteome</keyword>
<dbReference type="InterPro" id="IPR036388">
    <property type="entry name" value="WH-like_DNA-bd_sf"/>
</dbReference>
<feature type="region of interest" description="Disordered" evidence="5">
    <location>
        <begin position="293"/>
        <end position="320"/>
    </location>
</feature>
<dbReference type="PANTHER" id="PTHR30537">
    <property type="entry name" value="HTH-TYPE TRANSCRIPTIONAL REGULATOR"/>
    <property type="match status" value="1"/>
</dbReference>
<keyword evidence="3" id="KW-0238">DNA-binding</keyword>
<dbReference type="RefSeq" id="WP_344698828.1">
    <property type="nucleotide sequence ID" value="NZ_BAABBM010000001.1"/>
</dbReference>
<dbReference type="Pfam" id="PF03466">
    <property type="entry name" value="LysR_substrate"/>
    <property type="match status" value="1"/>
</dbReference>
<dbReference type="PROSITE" id="PS50931">
    <property type="entry name" value="HTH_LYSR"/>
    <property type="match status" value="1"/>
</dbReference>
<sequence>MVSDPPIEWSDLRVFLAIAREGTLGGAGRRLKQSQPTMGRRLRALEDAVGATLFQRSAAGHVLTDEGEILLRHAEGMEAEALALARELTGRSGALEGMLRLTCSDWFGRIMVAPILAEFAHLHPAVIVETLTDARIYSLARREADLVIRIAAFDEPEVIARRLITVPYAVYAKPGQWAPVPGDGQGCPLIVMDTAFGGMPDISWLRRILPNAHIAMRSNSRDMQAKLCALGAGLAVLPKALCEATAGIEVVDLGSDPPSRDNWLGFHRDLKRLPRLRALVDLLVERLQDQRPRPSGTIREQYNNASGRFRPKDAINKTNC</sequence>
<evidence type="ECO:0000259" key="6">
    <source>
        <dbReference type="PROSITE" id="PS50931"/>
    </source>
</evidence>
<feature type="compositionally biased region" description="Basic and acidic residues" evidence="5">
    <location>
        <begin position="310"/>
        <end position="320"/>
    </location>
</feature>
<dbReference type="Gene3D" id="1.10.10.10">
    <property type="entry name" value="Winged helix-like DNA-binding domain superfamily/Winged helix DNA-binding domain"/>
    <property type="match status" value="1"/>
</dbReference>
<accession>A0ABP7L4W0</accession>
<dbReference type="EMBL" id="BAABBM010000001">
    <property type="protein sequence ID" value="GAA3895019.1"/>
    <property type="molecule type" value="Genomic_DNA"/>
</dbReference>
<evidence type="ECO:0000256" key="5">
    <source>
        <dbReference type="SAM" id="MobiDB-lite"/>
    </source>
</evidence>
<dbReference type="InterPro" id="IPR000847">
    <property type="entry name" value="LysR_HTH_N"/>
</dbReference>
<organism evidence="7 8">
    <name type="scientific">Sphingomonas limnosediminicola</name>
    <dbReference type="NCBI Taxonomy" id="940133"/>
    <lineage>
        <taxon>Bacteria</taxon>
        <taxon>Pseudomonadati</taxon>
        <taxon>Pseudomonadota</taxon>
        <taxon>Alphaproteobacteria</taxon>
        <taxon>Sphingomonadales</taxon>
        <taxon>Sphingomonadaceae</taxon>
        <taxon>Sphingomonas</taxon>
    </lineage>
</organism>
<gene>
    <name evidence="7" type="ORF">GCM10022276_12640</name>
</gene>
<dbReference type="InterPro" id="IPR058163">
    <property type="entry name" value="LysR-type_TF_proteobact-type"/>
</dbReference>
<dbReference type="Proteomes" id="UP001500827">
    <property type="component" value="Unassembled WGS sequence"/>
</dbReference>